<gene>
    <name evidence="7" type="ORF">RsS93_25010</name>
</gene>
<dbReference type="Pfam" id="PF03739">
    <property type="entry name" value="LptF_LptG"/>
    <property type="match status" value="1"/>
</dbReference>
<evidence type="ECO:0000256" key="4">
    <source>
        <dbReference type="ARBA" id="ARBA00022989"/>
    </source>
</evidence>
<keyword evidence="8" id="KW-1185">Reference proteome</keyword>
<keyword evidence="4 6" id="KW-1133">Transmembrane helix</keyword>
<evidence type="ECO:0000256" key="5">
    <source>
        <dbReference type="ARBA" id="ARBA00023136"/>
    </source>
</evidence>
<sequence>MNLCRLVRQLLRLRAGMKLFETYIVRRVGMMFLVALLPVLAIIWTTQVLQRINLVTDSGQSMGSFAKLATLILPTIIPIVLPFALVIGITQTLTAMNSDSELTVMEAAGAKRSIIIRPIMILAIAISVFSFFVDNVVEPRARVAARQMVAEAYADLLSTVIEEKNFRRIEDGLYVQISQRLSGRILKGLFVVDSRDPAFDLIYYAKEGAVDPSGTSLLMKDGEVHRKTPDGSVSVIKFDSYSFDLSDMTQSRGQANARASDRSLGFLFNPDTNDPDYKQRPGDYRAELHRRLNDWALPAIFALISLVIAGDARSHREARLHPMVSALTLSFALRWADFYAANQIDHSAKFIGVLYAINIIAALIAIILLLRNRKMTMPVSIRNRLSNWRQRVQDRMPTAPGSSNGGGA</sequence>
<dbReference type="Proteomes" id="UP000390335">
    <property type="component" value="Unassembled WGS sequence"/>
</dbReference>
<organism evidence="7 8">
    <name type="scientific">Rhizobium dioscoreae</name>
    <dbReference type="NCBI Taxonomy" id="2653122"/>
    <lineage>
        <taxon>Bacteria</taxon>
        <taxon>Pseudomonadati</taxon>
        <taxon>Pseudomonadota</taxon>
        <taxon>Alphaproteobacteria</taxon>
        <taxon>Hyphomicrobiales</taxon>
        <taxon>Rhizobiaceae</taxon>
        <taxon>Rhizobium/Agrobacterium group</taxon>
        <taxon>Rhizobium</taxon>
    </lineage>
</organism>
<protein>
    <submittedName>
        <fullName evidence="7">Permease</fullName>
    </submittedName>
</protein>
<accession>A0ABQ0Z3B2</accession>
<dbReference type="InterPro" id="IPR030922">
    <property type="entry name" value="LptF"/>
</dbReference>
<evidence type="ECO:0000256" key="2">
    <source>
        <dbReference type="ARBA" id="ARBA00022475"/>
    </source>
</evidence>
<proteinExistence type="predicted"/>
<feature type="transmembrane region" description="Helical" evidence="6">
    <location>
        <begin position="114"/>
        <end position="133"/>
    </location>
</feature>
<dbReference type="InterPro" id="IPR005495">
    <property type="entry name" value="LptG/LptF_permease"/>
</dbReference>
<keyword evidence="3 6" id="KW-0812">Transmembrane</keyword>
<dbReference type="PANTHER" id="PTHR33529:SF6">
    <property type="entry name" value="YJGP_YJGQ FAMILY PERMEASE"/>
    <property type="match status" value="1"/>
</dbReference>
<dbReference type="EMBL" id="BLAJ01000003">
    <property type="protein sequence ID" value="GES49887.1"/>
    <property type="molecule type" value="Genomic_DNA"/>
</dbReference>
<comment type="caution">
    <text evidence="7">The sequence shown here is derived from an EMBL/GenBank/DDBJ whole genome shotgun (WGS) entry which is preliminary data.</text>
</comment>
<dbReference type="NCBIfam" id="TIGR04407">
    <property type="entry name" value="LptF_YjgP"/>
    <property type="match status" value="1"/>
</dbReference>
<feature type="transmembrane region" description="Helical" evidence="6">
    <location>
        <begin position="65"/>
        <end position="93"/>
    </location>
</feature>
<feature type="transmembrane region" description="Helical" evidence="6">
    <location>
        <begin position="24"/>
        <end position="45"/>
    </location>
</feature>
<evidence type="ECO:0000256" key="1">
    <source>
        <dbReference type="ARBA" id="ARBA00004651"/>
    </source>
</evidence>
<comment type="subcellular location">
    <subcellularLocation>
        <location evidence="1">Cell membrane</location>
        <topology evidence="1">Multi-pass membrane protein</topology>
    </subcellularLocation>
</comment>
<evidence type="ECO:0000313" key="7">
    <source>
        <dbReference type="EMBL" id="GES49887.1"/>
    </source>
</evidence>
<keyword evidence="2" id="KW-1003">Cell membrane</keyword>
<evidence type="ECO:0000313" key="8">
    <source>
        <dbReference type="Proteomes" id="UP000390335"/>
    </source>
</evidence>
<feature type="transmembrane region" description="Helical" evidence="6">
    <location>
        <begin position="350"/>
        <end position="370"/>
    </location>
</feature>
<keyword evidence="5 6" id="KW-0472">Membrane</keyword>
<dbReference type="PANTHER" id="PTHR33529">
    <property type="entry name" value="SLR0882 PROTEIN-RELATED"/>
    <property type="match status" value="1"/>
</dbReference>
<reference evidence="7 8" key="1">
    <citation type="journal article" date="2020" name="Genome Biol. Evol.">
        <title>Rhizobium dioscoreae sp. nov., a plant growth-promoting bacterium isolated from yam (Dioscorea species).</title>
        <authorList>
            <person name="Ouyabe M."/>
            <person name="Tanaka N."/>
            <person name="Shiwa Y."/>
            <person name="Fujita N."/>
            <person name="Kikuno H."/>
            <person name="Babil P."/>
            <person name="Shiwachi H."/>
        </authorList>
    </citation>
    <scope>NUCLEOTIDE SEQUENCE [LARGE SCALE GENOMIC DNA]</scope>
    <source>
        <strain evidence="7 8">S-93</strain>
    </source>
</reference>
<name>A0ABQ0Z3B2_9HYPH</name>
<evidence type="ECO:0000256" key="6">
    <source>
        <dbReference type="SAM" id="Phobius"/>
    </source>
</evidence>
<evidence type="ECO:0000256" key="3">
    <source>
        <dbReference type="ARBA" id="ARBA00022692"/>
    </source>
</evidence>